<dbReference type="SUPFAM" id="SSF51430">
    <property type="entry name" value="NAD(P)-linked oxidoreductase"/>
    <property type="match status" value="1"/>
</dbReference>
<sequence length="350" mass="37899">MRYTLFGKTGLRVSELSLGAMTIGGDQGTPKDTSGRILDMYADAGGNFVDTADIYTGGASETLLGELLEGRRDTFVLASKYTCATRPGEVNSGGNHRKNLVQSVEASLARLRTDRLDVLWVHARDNFTPVEEVMRALDDLVRTGKVLYIGVSDWPAWEIAQANTLADLRGWTAFAGSQLRYNLLERTPERELLPQARAFDLAVLAWAPLAAGKLTGKYRRGETGRLDAEGAGNRADGREDAVISAVLEIAEQGGWSPAQVALAWLREQPGNIIPITAATKESQLADNLASVGVTLDAAAVARLDEVSAVPLGFPHAFLADPAVQQNVYGDRGPDIEDRRSTYRRTMTAIR</sequence>
<evidence type="ECO:0000256" key="1">
    <source>
        <dbReference type="ARBA" id="ARBA00023002"/>
    </source>
</evidence>
<dbReference type="InterPro" id="IPR050523">
    <property type="entry name" value="AKR_Detox_Biosynth"/>
</dbReference>
<evidence type="ECO:0000313" key="4">
    <source>
        <dbReference type="Proteomes" id="UP000830115"/>
    </source>
</evidence>
<gene>
    <name evidence="3" type="ORF">K9S39_23245</name>
</gene>
<dbReference type="Proteomes" id="UP000830115">
    <property type="component" value="Chromosome"/>
</dbReference>
<reference evidence="3" key="1">
    <citation type="submission" date="2021-10" db="EMBL/GenBank/DDBJ databases">
        <title>Streptomyces nigrumlapis sp.nov.,an antimicrobial producing actinobacterium isolated from Black Gobi rocks.</title>
        <authorList>
            <person name="Wen Y."/>
            <person name="Zhang W."/>
            <person name="Liu X.G."/>
        </authorList>
    </citation>
    <scope>NUCLEOTIDE SEQUENCE</scope>
    <source>
        <strain evidence="3">ST13-2-2</strain>
    </source>
</reference>
<keyword evidence="4" id="KW-1185">Reference proteome</keyword>
<keyword evidence="1" id="KW-0560">Oxidoreductase</keyword>
<evidence type="ECO:0000313" key="3">
    <source>
        <dbReference type="EMBL" id="UQA94388.1"/>
    </source>
</evidence>
<evidence type="ECO:0000259" key="2">
    <source>
        <dbReference type="Pfam" id="PF00248"/>
    </source>
</evidence>
<dbReference type="InterPro" id="IPR036812">
    <property type="entry name" value="NAD(P)_OxRdtase_dom_sf"/>
</dbReference>
<protein>
    <submittedName>
        <fullName evidence="3">Aldo/keto reductase</fullName>
    </submittedName>
</protein>
<proteinExistence type="predicted"/>
<accession>A0ABY4M9M4</accession>
<dbReference type="Gene3D" id="3.20.20.100">
    <property type="entry name" value="NADP-dependent oxidoreductase domain"/>
    <property type="match status" value="1"/>
</dbReference>
<dbReference type="InterPro" id="IPR023210">
    <property type="entry name" value="NADP_OxRdtase_dom"/>
</dbReference>
<dbReference type="PANTHER" id="PTHR43364:SF4">
    <property type="entry name" value="NAD(P)-LINKED OXIDOREDUCTASE SUPERFAMILY PROTEIN"/>
    <property type="match status" value="1"/>
</dbReference>
<organism evidence="3 4">
    <name type="scientific">Streptomyces halobius</name>
    <dbReference type="NCBI Taxonomy" id="2879846"/>
    <lineage>
        <taxon>Bacteria</taxon>
        <taxon>Bacillati</taxon>
        <taxon>Actinomycetota</taxon>
        <taxon>Actinomycetes</taxon>
        <taxon>Kitasatosporales</taxon>
        <taxon>Streptomycetaceae</taxon>
        <taxon>Streptomyces</taxon>
    </lineage>
</organism>
<dbReference type="Pfam" id="PF00248">
    <property type="entry name" value="Aldo_ket_red"/>
    <property type="match status" value="1"/>
</dbReference>
<dbReference type="PANTHER" id="PTHR43364">
    <property type="entry name" value="NADH-SPECIFIC METHYLGLYOXAL REDUCTASE-RELATED"/>
    <property type="match status" value="1"/>
</dbReference>
<dbReference type="CDD" id="cd19080">
    <property type="entry name" value="AKR_AKR9A_9B"/>
    <property type="match status" value="1"/>
</dbReference>
<dbReference type="RefSeq" id="WP_248865260.1">
    <property type="nucleotide sequence ID" value="NZ_CP086322.1"/>
</dbReference>
<dbReference type="EMBL" id="CP086322">
    <property type="protein sequence ID" value="UQA94388.1"/>
    <property type="molecule type" value="Genomic_DNA"/>
</dbReference>
<name>A0ABY4M9M4_9ACTN</name>
<feature type="domain" description="NADP-dependent oxidoreductase" evidence="2">
    <location>
        <begin position="15"/>
        <end position="307"/>
    </location>
</feature>